<accession>A0ACC6KSL2</accession>
<sequence>MPLRMAEVQRYKMDDGCVVAQSASHFLAHLEMFEYEASKQCQINFSVIEPAFLFCANLQTNCCYLCYRPVGNYYKNMDVGKHQQLLLTLRPDWLFHQSRHLPELAELTAHYCKNADQARTLPPCHIASKLFKQLKKIGRRIDNLNTDAQGYIFINECIQQYFNGLANGPEPDHRKQKIDALKDFITVNFATALVNDLTGMASLFCVSERTLARLAKTAFGIPIHEQVISVRMKFAFNQLSTTSKPVYEIARLSGYTDPHYFSKAFKKYHGNTPKQIERPHKKLAATYS</sequence>
<name>A0ACC6KSL2_9SPHI</name>
<proteinExistence type="predicted"/>
<dbReference type="EMBL" id="JAVDTF010000001">
    <property type="protein sequence ID" value="MDR6782335.1"/>
    <property type="molecule type" value="Genomic_DNA"/>
</dbReference>
<organism evidence="1 2">
    <name type="scientific">Pedobacter africanus</name>
    <dbReference type="NCBI Taxonomy" id="151894"/>
    <lineage>
        <taxon>Bacteria</taxon>
        <taxon>Pseudomonadati</taxon>
        <taxon>Bacteroidota</taxon>
        <taxon>Sphingobacteriia</taxon>
        <taxon>Sphingobacteriales</taxon>
        <taxon>Sphingobacteriaceae</taxon>
        <taxon>Pedobacter</taxon>
    </lineage>
</organism>
<keyword evidence="2" id="KW-1185">Reference proteome</keyword>
<protein>
    <submittedName>
        <fullName evidence="1">AraC-like DNA-binding protein</fullName>
    </submittedName>
</protein>
<evidence type="ECO:0000313" key="1">
    <source>
        <dbReference type="EMBL" id="MDR6782335.1"/>
    </source>
</evidence>
<gene>
    <name evidence="1" type="ORF">J2X78_000887</name>
</gene>
<comment type="caution">
    <text evidence="1">The sequence shown here is derived from an EMBL/GenBank/DDBJ whole genome shotgun (WGS) entry which is preliminary data.</text>
</comment>
<evidence type="ECO:0000313" key="2">
    <source>
        <dbReference type="Proteomes" id="UP001246858"/>
    </source>
</evidence>
<dbReference type="Proteomes" id="UP001246858">
    <property type="component" value="Unassembled WGS sequence"/>
</dbReference>
<reference evidence="1" key="1">
    <citation type="submission" date="2023-07" db="EMBL/GenBank/DDBJ databases">
        <title>Sorghum-associated microbial communities from plants grown in Nebraska, USA.</title>
        <authorList>
            <person name="Schachtman D."/>
        </authorList>
    </citation>
    <scope>NUCLEOTIDE SEQUENCE</scope>
    <source>
        <strain evidence="1">2697</strain>
    </source>
</reference>